<evidence type="ECO:0000256" key="4">
    <source>
        <dbReference type="ARBA" id="ARBA00022490"/>
    </source>
</evidence>
<dbReference type="OrthoDB" id="1723750at2759"/>
<feature type="compositionally biased region" description="Basic and acidic residues" evidence="10">
    <location>
        <begin position="247"/>
        <end position="256"/>
    </location>
</feature>
<keyword evidence="7" id="KW-0949">S-adenosyl-L-methionine</keyword>
<evidence type="ECO:0000256" key="10">
    <source>
        <dbReference type="SAM" id="MobiDB-lite"/>
    </source>
</evidence>
<proteinExistence type="inferred from homology"/>
<reference evidence="11" key="1">
    <citation type="submission" date="2022-07" db="EMBL/GenBank/DDBJ databases">
        <title>Phylogenomic reconstructions and comparative analyses of Kickxellomycotina fungi.</title>
        <authorList>
            <person name="Reynolds N.K."/>
            <person name="Stajich J.E."/>
            <person name="Barry K."/>
            <person name="Grigoriev I.V."/>
            <person name="Crous P."/>
            <person name="Smith M.E."/>
        </authorList>
    </citation>
    <scope>NUCLEOTIDE SEQUENCE</scope>
    <source>
        <strain evidence="11">RSA 861</strain>
    </source>
</reference>
<evidence type="ECO:0000256" key="5">
    <source>
        <dbReference type="ARBA" id="ARBA00022603"/>
    </source>
</evidence>
<keyword evidence="6" id="KW-0808">Transferase</keyword>
<keyword evidence="4" id="KW-0963">Cytoplasm</keyword>
<evidence type="ECO:0000256" key="9">
    <source>
        <dbReference type="ARBA" id="ARBA00038126"/>
    </source>
</evidence>
<dbReference type="EMBL" id="JANBPT010000151">
    <property type="protein sequence ID" value="KAJ1926767.1"/>
    <property type="molecule type" value="Genomic_DNA"/>
</dbReference>
<sequence>MAFQFNFTPDILDVSDDESQMGMSVEHNHADAPVKGTAANIPERPCQEFTLDLHRLPPALHLDPIVFHDNDHARAIYRRQLNDVKFQLAQEDTMLGEDQTDLHGPITPATAPVRYAQFLQQVESTDLISGEYEGGMKTWECSIDLLRYLAQHRNTLPLEGKRILELGCGSGLPSIFCLQETERAEVHLQDYNFEVVELITQPNVLANLLWSLPRPEGDSPVSVSLETHPEPTEAIGEAEKAPMANADKGKAPADAHDDGDESDDDGEMEVEEEDSDDDEPRLPTIHVTDRDQPALLARFTALTRRCRLFAGDWSKLAPYLAGSAPIEASGHQYDLILTSETIYSQASQLKLYAAIRALLRPGGVALIAAKSVYFGCDGNVHTFARLVEERGEFRLTTVATYGSHLRREVIRMEFL</sequence>
<dbReference type="PANTHER" id="PTHR14614:SF39">
    <property type="entry name" value="HISTIDINE PROTEIN METHYLTRANSFERASE 1 HOMOLOG"/>
    <property type="match status" value="1"/>
</dbReference>
<evidence type="ECO:0000256" key="6">
    <source>
        <dbReference type="ARBA" id="ARBA00022679"/>
    </source>
</evidence>
<dbReference type="GO" id="GO:0032259">
    <property type="term" value="P:methylation"/>
    <property type="evidence" value="ECO:0007669"/>
    <property type="project" value="UniProtKB-KW"/>
</dbReference>
<dbReference type="InterPro" id="IPR029063">
    <property type="entry name" value="SAM-dependent_MTases_sf"/>
</dbReference>
<evidence type="ECO:0000313" key="12">
    <source>
        <dbReference type="Proteomes" id="UP001150569"/>
    </source>
</evidence>
<evidence type="ECO:0000313" key="11">
    <source>
        <dbReference type="EMBL" id="KAJ1926767.1"/>
    </source>
</evidence>
<evidence type="ECO:0000256" key="8">
    <source>
        <dbReference type="ARBA" id="ARBA00023242"/>
    </source>
</evidence>
<evidence type="ECO:0000256" key="3">
    <source>
        <dbReference type="ARBA" id="ARBA00012533"/>
    </source>
</evidence>
<keyword evidence="5" id="KW-0489">Methyltransferase</keyword>
<feature type="compositionally biased region" description="Acidic residues" evidence="10">
    <location>
        <begin position="257"/>
        <end position="279"/>
    </location>
</feature>
<feature type="region of interest" description="Disordered" evidence="10">
    <location>
        <begin position="237"/>
        <end position="287"/>
    </location>
</feature>
<comment type="subcellular location">
    <subcellularLocation>
        <location evidence="2">Cytoplasm</location>
    </subcellularLocation>
    <subcellularLocation>
        <location evidence="1">Nucleus</location>
    </subcellularLocation>
</comment>
<dbReference type="GO" id="GO:0005737">
    <property type="term" value="C:cytoplasm"/>
    <property type="evidence" value="ECO:0007669"/>
    <property type="project" value="UniProtKB-SubCell"/>
</dbReference>
<evidence type="ECO:0000256" key="1">
    <source>
        <dbReference type="ARBA" id="ARBA00004123"/>
    </source>
</evidence>
<dbReference type="AlphaFoldDB" id="A0A9W8AA29"/>
<keyword evidence="8" id="KW-0539">Nucleus</keyword>
<evidence type="ECO:0000256" key="7">
    <source>
        <dbReference type="ARBA" id="ARBA00022691"/>
    </source>
</evidence>
<dbReference type="GO" id="GO:0018064">
    <property type="term" value="F:protein-L-histidine N-tele-methyltransferase activity"/>
    <property type="evidence" value="ECO:0007669"/>
    <property type="project" value="UniProtKB-EC"/>
</dbReference>
<evidence type="ECO:0000256" key="2">
    <source>
        <dbReference type="ARBA" id="ARBA00004496"/>
    </source>
</evidence>
<protein>
    <recommendedName>
        <fullName evidence="3">protein-histidine N-methyltransferase</fullName>
        <ecNumber evidence="3">2.1.1.85</ecNumber>
    </recommendedName>
</protein>
<dbReference type="PANTHER" id="PTHR14614">
    <property type="entry name" value="HEPATOCELLULAR CARCINOMA-ASSOCIATED ANTIGEN"/>
    <property type="match status" value="1"/>
</dbReference>
<dbReference type="Gene3D" id="3.40.50.150">
    <property type="entry name" value="Vaccinia Virus protein VP39"/>
    <property type="match status" value="1"/>
</dbReference>
<dbReference type="Pfam" id="PF13489">
    <property type="entry name" value="Methyltransf_23"/>
    <property type="match status" value="1"/>
</dbReference>
<dbReference type="Proteomes" id="UP001150569">
    <property type="component" value="Unassembled WGS sequence"/>
</dbReference>
<comment type="similarity">
    <text evidence="9">Belongs to the methyltransferase superfamily. METTL18 family.</text>
</comment>
<dbReference type="EC" id="2.1.1.85" evidence="3"/>
<dbReference type="InterPro" id="IPR019410">
    <property type="entry name" value="Methyltransf_16"/>
</dbReference>
<name>A0A9W8AA29_9FUNG</name>
<gene>
    <name evidence="11" type="ORF">IWQ60_003503</name>
</gene>
<keyword evidence="12" id="KW-1185">Reference proteome</keyword>
<dbReference type="GO" id="GO:0005634">
    <property type="term" value="C:nucleus"/>
    <property type="evidence" value="ECO:0007669"/>
    <property type="project" value="UniProtKB-SubCell"/>
</dbReference>
<comment type="caution">
    <text evidence="11">The sequence shown here is derived from an EMBL/GenBank/DDBJ whole genome shotgun (WGS) entry which is preliminary data.</text>
</comment>
<organism evidence="11 12">
    <name type="scientific">Tieghemiomyces parasiticus</name>
    <dbReference type="NCBI Taxonomy" id="78921"/>
    <lineage>
        <taxon>Eukaryota</taxon>
        <taxon>Fungi</taxon>
        <taxon>Fungi incertae sedis</taxon>
        <taxon>Zoopagomycota</taxon>
        <taxon>Kickxellomycotina</taxon>
        <taxon>Dimargaritomycetes</taxon>
        <taxon>Dimargaritales</taxon>
        <taxon>Dimargaritaceae</taxon>
        <taxon>Tieghemiomyces</taxon>
    </lineage>
</organism>
<accession>A0A9W8AA29</accession>
<dbReference type="SUPFAM" id="SSF53335">
    <property type="entry name" value="S-adenosyl-L-methionine-dependent methyltransferases"/>
    <property type="match status" value="1"/>
</dbReference>